<evidence type="ECO:0000313" key="2">
    <source>
        <dbReference type="Proteomes" id="UP000002505"/>
    </source>
</evidence>
<organism evidence="1 2">
    <name type="scientific">Pseudarthrobacter chlorophenolicus (strain ATCC 700700 / DSM 12829 / CIP 107037 / JCM 12360 / KCTC 9906 / NCIMB 13794 / A6)</name>
    <name type="common">Arthrobacter chlorophenolicus</name>
    <dbReference type="NCBI Taxonomy" id="452863"/>
    <lineage>
        <taxon>Bacteria</taxon>
        <taxon>Bacillati</taxon>
        <taxon>Actinomycetota</taxon>
        <taxon>Actinomycetes</taxon>
        <taxon>Micrococcales</taxon>
        <taxon>Micrococcaceae</taxon>
        <taxon>Pseudarthrobacter</taxon>
    </lineage>
</organism>
<gene>
    <name evidence="1" type="ordered locus">Achl_4099</name>
</gene>
<name>B8HI03_PSECP</name>
<sequence length="139" mass="14779">MTKGGFTAHLASMKAASTPVAVPENSTDHLRLMASSSDVLLGHRDKITAGVPGCSCGTTYPEDSFSYFPILHAQHMAEEVVSHVLNAAVTAVRTDQEHYAGHPARWRPEGHDSNAAIEAITNMAAREKGPARTKDAATV</sequence>
<reference evidence="1" key="1">
    <citation type="submission" date="2009-01" db="EMBL/GenBank/DDBJ databases">
        <title>Complete sequence of plasmid1 of Arthrobacter chlorophenolicus A6.</title>
        <authorList>
            <consortium name="US DOE Joint Genome Institute"/>
            <person name="Lucas S."/>
            <person name="Copeland A."/>
            <person name="Lapidus A."/>
            <person name="Glavina del Rio T."/>
            <person name="Tice H."/>
            <person name="Bruce D."/>
            <person name="Goodwin L."/>
            <person name="Pitluck S."/>
            <person name="Goltsman E."/>
            <person name="Clum A."/>
            <person name="Larimer F."/>
            <person name="Land M."/>
            <person name="Hauser L."/>
            <person name="Kyrpides N."/>
            <person name="Mikhailova N."/>
            <person name="Jansson J."/>
            <person name="Richardson P."/>
        </authorList>
    </citation>
    <scope>NUCLEOTIDE SEQUENCE [LARGE SCALE GENOMIC DNA]</scope>
    <source>
        <strain evidence="1">A6</strain>
        <plasmid evidence="1">pACHL01</plasmid>
    </source>
</reference>
<keyword evidence="2" id="KW-1185">Reference proteome</keyword>
<geneLocation type="plasmid" evidence="1 2">
    <name>pACHL01</name>
</geneLocation>
<dbReference type="HOGENOM" id="CLU_1840983_0_0_11"/>
<dbReference type="KEGG" id="ach:Achl_4099"/>
<protein>
    <submittedName>
        <fullName evidence="1">Uncharacterized protein</fullName>
    </submittedName>
</protein>
<dbReference type="Proteomes" id="UP000002505">
    <property type="component" value="Plasmid pACHL01"/>
</dbReference>
<keyword evidence="1" id="KW-0614">Plasmid</keyword>
<dbReference type="OrthoDB" id="9966414at2"/>
<evidence type="ECO:0000313" key="1">
    <source>
        <dbReference type="EMBL" id="ACL42050.1"/>
    </source>
</evidence>
<dbReference type="AlphaFoldDB" id="B8HI03"/>
<dbReference type="RefSeq" id="WP_012623067.1">
    <property type="nucleotide sequence ID" value="NC_011879.1"/>
</dbReference>
<dbReference type="EMBL" id="CP001342">
    <property type="protein sequence ID" value="ACL42050.1"/>
    <property type="molecule type" value="Genomic_DNA"/>
</dbReference>
<proteinExistence type="predicted"/>
<accession>B8HI03</accession>